<evidence type="ECO:0008006" key="4">
    <source>
        <dbReference type="Google" id="ProtNLM"/>
    </source>
</evidence>
<reference evidence="2 3" key="1">
    <citation type="submission" date="2017-03" db="EMBL/GenBank/DDBJ databases">
        <title>Genomes of endolithic fungi from Antarctica.</title>
        <authorList>
            <person name="Coleine C."/>
            <person name="Masonjones S."/>
            <person name="Stajich J.E."/>
        </authorList>
    </citation>
    <scope>NUCLEOTIDE SEQUENCE [LARGE SCALE GENOMIC DNA]</scope>
    <source>
        <strain evidence="2 3">CCFEE 5184</strain>
    </source>
</reference>
<dbReference type="Proteomes" id="UP000309340">
    <property type="component" value="Unassembled WGS sequence"/>
</dbReference>
<feature type="region of interest" description="Disordered" evidence="1">
    <location>
        <begin position="554"/>
        <end position="577"/>
    </location>
</feature>
<feature type="region of interest" description="Disordered" evidence="1">
    <location>
        <begin position="669"/>
        <end position="846"/>
    </location>
</feature>
<dbReference type="AlphaFoldDB" id="A0A4U0XWB0"/>
<feature type="compositionally biased region" description="Polar residues" evidence="1">
    <location>
        <begin position="676"/>
        <end position="691"/>
    </location>
</feature>
<organism evidence="2 3">
    <name type="scientific">Friedmanniomyces simplex</name>
    <dbReference type="NCBI Taxonomy" id="329884"/>
    <lineage>
        <taxon>Eukaryota</taxon>
        <taxon>Fungi</taxon>
        <taxon>Dikarya</taxon>
        <taxon>Ascomycota</taxon>
        <taxon>Pezizomycotina</taxon>
        <taxon>Dothideomycetes</taxon>
        <taxon>Dothideomycetidae</taxon>
        <taxon>Mycosphaerellales</taxon>
        <taxon>Teratosphaeriaceae</taxon>
        <taxon>Friedmanniomyces</taxon>
    </lineage>
</organism>
<sequence length="944" mass="101128">MAEVAFSGGHHRHTSSIGQLELAGGPLLSGAPRIEMMPNPDFSFPALPQASRTPSLQPPTPRSKRPVSMHSNEASIQPKSLAHRRNQSALPSFSFNSADASGLQEIATPTLTPDESTPDTPFGRQHGHKRGASEVVGGDSRLGVSSAISSSPTKSTMLPLPLPSPEHTLAKRGHRHRRSGALGSTHDARDIMQAATTTTTEPRTSLSLPASPLQDQSQPPLLERASSSPNVSTSANDPFGPALDQDQQRPSSRRVGFSDNVEFIPRPLSTISSETESSISTVRGHSVNNSISSMLSLSTPSPPSSRTPRRSLSTTFEDQSNSRPKRSSLDVSKRIEKEGEWLKSRSSQSLKRPLSESAVNGQSVSFATRPEPIAKSRPNIHNKKHSFSHALGFDRRKSEPAISLKSNELSRLSAVSLQEELGQADQTSTSAHHLERRPSSTKKVRDWAMSRITKRPKVVRSSSSEEEPSSLRPSSASGPVPGMVPMEEAPPAETDLDAVFGTQGGEGVTQRLDTPPQPRLELSTPNSFYTGSFPSAESEDASHMVDLDAALGPLKTPQASSYRPRKELHSSRGTKDFVGQGMHYHRRAESAPELVPFSRGSMVSQSSSLPDVFEGEGEDEGTSVLPARPTSAHSTQGEEAGVGIHVVDAAESGAAFGWSGSDGLRIRLGDWEPERPTTSYGNVSSRLSTPSNERRPSSIIEQTIIEESSPVEPVEIVDAEEEPRASSLTKSSDSSETPTLLASQPGTLALPPSEEPQSLMTPDTYQTSTFSSPDFGRRQGSFETSRVGTAASSITDNRTMSSSTGDHNLRRSIDVPSLTSSLSTRMSTLHANSSHRDFGTEPIAPAATVDPSTLATAAHRRKRASIQSLSQLVGGSFSSSKSHNNKAASSSAADASRPQTAAATGDSLLLASSSNKPPQPRKEHMLKKLMFWRSKSRQSLRSMS</sequence>
<feature type="compositionally biased region" description="Polar residues" evidence="1">
    <location>
        <begin position="781"/>
        <end position="806"/>
    </location>
</feature>
<feature type="compositionally biased region" description="Low complexity" evidence="1">
    <location>
        <begin position="470"/>
        <end position="480"/>
    </location>
</feature>
<dbReference type="OrthoDB" id="5406427at2759"/>
<feature type="compositionally biased region" description="Basic residues" evidence="1">
    <location>
        <begin position="170"/>
        <end position="179"/>
    </location>
</feature>
<feature type="compositionally biased region" description="Low complexity" evidence="1">
    <location>
        <begin position="697"/>
        <end position="714"/>
    </location>
</feature>
<gene>
    <name evidence="2" type="ORF">B0A55_02696</name>
</gene>
<feature type="compositionally biased region" description="Polar residues" evidence="1">
    <location>
        <begin position="69"/>
        <end position="78"/>
    </location>
</feature>
<comment type="caution">
    <text evidence="2">The sequence shown here is derived from an EMBL/GenBank/DDBJ whole genome shotgun (WGS) entry which is preliminary data.</text>
</comment>
<feature type="compositionally biased region" description="Basic and acidic residues" evidence="1">
    <location>
        <begin position="564"/>
        <end position="575"/>
    </location>
</feature>
<proteinExistence type="predicted"/>
<accession>A0A4U0XWB0</accession>
<feature type="compositionally biased region" description="Low complexity" evidence="1">
    <location>
        <begin position="817"/>
        <end position="829"/>
    </location>
</feature>
<feature type="region of interest" description="Disordered" evidence="1">
    <location>
        <begin position="31"/>
        <end position="87"/>
    </location>
</feature>
<feature type="compositionally biased region" description="Basic residues" evidence="1">
    <location>
        <begin position="378"/>
        <end position="387"/>
    </location>
</feature>
<feature type="region of interest" description="Disordered" evidence="1">
    <location>
        <begin position="108"/>
        <end position="406"/>
    </location>
</feature>
<evidence type="ECO:0000256" key="1">
    <source>
        <dbReference type="SAM" id="MobiDB-lite"/>
    </source>
</evidence>
<feature type="compositionally biased region" description="Polar residues" evidence="1">
    <location>
        <begin position="755"/>
        <end position="772"/>
    </location>
</feature>
<protein>
    <recommendedName>
        <fullName evidence="4">Cell wall proline rich protein</fullName>
    </recommendedName>
</protein>
<feature type="compositionally biased region" description="Polar residues" evidence="1">
    <location>
        <begin position="201"/>
        <end position="236"/>
    </location>
</feature>
<dbReference type="EMBL" id="NAJQ01000064">
    <property type="protein sequence ID" value="TKA80756.1"/>
    <property type="molecule type" value="Genomic_DNA"/>
</dbReference>
<feature type="compositionally biased region" description="Polar residues" evidence="1">
    <location>
        <begin position="736"/>
        <end position="746"/>
    </location>
</feature>
<feature type="region of interest" description="Disordered" evidence="1">
    <location>
        <begin position="601"/>
        <end position="638"/>
    </location>
</feature>
<evidence type="ECO:0000313" key="2">
    <source>
        <dbReference type="EMBL" id="TKA80756.1"/>
    </source>
</evidence>
<feature type="compositionally biased region" description="Basic and acidic residues" evidence="1">
    <location>
        <begin position="327"/>
        <end position="343"/>
    </location>
</feature>
<name>A0A4U0XWB0_9PEZI</name>
<feature type="compositionally biased region" description="Low complexity" evidence="1">
    <location>
        <begin position="874"/>
        <end position="896"/>
    </location>
</feature>
<feature type="compositionally biased region" description="Low complexity" evidence="1">
    <location>
        <begin position="726"/>
        <end position="735"/>
    </location>
</feature>
<feature type="region of interest" description="Disordered" evidence="1">
    <location>
        <begin position="419"/>
        <end position="542"/>
    </location>
</feature>
<feature type="compositionally biased region" description="Polar residues" evidence="1">
    <location>
        <begin position="357"/>
        <end position="366"/>
    </location>
</feature>
<feature type="compositionally biased region" description="Low complexity" evidence="1">
    <location>
        <begin position="269"/>
        <end position="281"/>
    </location>
</feature>
<feature type="compositionally biased region" description="Low complexity" evidence="1">
    <location>
        <begin position="306"/>
        <end position="315"/>
    </location>
</feature>
<keyword evidence="3" id="KW-1185">Reference proteome</keyword>
<feature type="region of interest" description="Disordered" evidence="1">
    <location>
        <begin position="874"/>
        <end position="944"/>
    </location>
</feature>
<feature type="compositionally biased region" description="Basic and acidic residues" evidence="1">
    <location>
        <begin position="432"/>
        <end position="448"/>
    </location>
</feature>
<evidence type="ECO:0000313" key="3">
    <source>
        <dbReference type="Proteomes" id="UP000309340"/>
    </source>
</evidence>
<feature type="compositionally biased region" description="Polar residues" evidence="1">
    <location>
        <begin position="108"/>
        <end position="119"/>
    </location>
</feature>
<feature type="compositionally biased region" description="Low complexity" evidence="1">
    <location>
        <begin position="145"/>
        <end position="155"/>
    </location>
</feature>
<feature type="compositionally biased region" description="Polar residues" evidence="1">
    <location>
        <begin position="523"/>
        <end position="535"/>
    </location>
</feature>